<keyword evidence="3" id="KW-1185">Reference proteome</keyword>
<gene>
    <name evidence="2" type="ORF">KARMA_0222</name>
</gene>
<sequence length="134" mass="14441">MFTGIGDGLSASTTIGKERVFRTLPESTGEPGASAKPSGERLTERHNSAPAHHSMRGQLPVSDSAEEERRLGSSDTITKTAPPNTLAIRPVVPNAIPKHHRSSAEEYTAIIPETNPPNMANLHKNTETVWNNPL</sequence>
<evidence type="ECO:0000256" key="1">
    <source>
        <dbReference type="SAM" id="MobiDB-lite"/>
    </source>
</evidence>
<feature type="compositionally biased region" description="Polar residues" evidence="1">
    <location>
        <begin position="73"/>
        <end position="83"/>
    </location>
</feature>
<feature type="region of interest" description="Disordered" evidence="1">
    <location>
        <begin position="1"/>
        <end position="85"/>
    </location>
</feature>
<dbReference type="Proteomes" id="UP000184085">
    <property type="component" value="Unassembled WGS sequence"/>
</dbReference>
<proteinExistence type="predicted"/>
<organism evidence="2 3">
    <name type="scientific">Donghicola eburneus</name>
    <dbReference type="NCBI Taxonomy" id="393278"/>
    <lineage>
        <taxon>Bacteria</taxon>
        <taxon>Pseudomonadati</taxon>
        <taxon>Pseudomonadota</taxon>
        <taxon>Alphaproteobacteria</taxon>
        <taxon>Rhodobacterales</taxon>
        <taxon>Roseobacteraceae</taxon>
        <taxon>Donghicola</taxon>
    </lineage>
</organism>
<protein>
    <submittedName>
        <fullName evidence="2">Uncharacterized protein</fullName>
    </submittedName>
</protein>
<dbReference type="AlphaFoldDB" id="A0A1M4MV21"/>
<dbReference type="EMBL" id="FMJB01000014">
    <property type="protein sequence ID" value="SCM66050.1"/>
    <property type="molecule type" value="Genomic_DNA"/>
</dbReference>
<name>A0A1M4MV21_9RHOB</name>
<dbReference type="RefSeq" id="WP_143152050.1">
    <property type="nucleotide sequence ID" value="NZ_FMJB01000014.1"/>
</dbReference>
<evidence type="ECO:0000313" key="3">
    <source>
        <dbReference type="Proteomes" id="UP000184085"/>
    </source>
</evidence>
<accession>A0A1M4MV21</accession>
<feature type="compositionally biased region" description="Basic and acidic residues" evidence="1">
    <location>
        <begin position="38"/>
        <end position="47"/>
    </location>
</feature>
<reference evidence="3" key="1">
    <citation type="submission" date="2016-09" db="EMBL/GenBank/DDBJ databases">
        <authorList>
            <person name="Wibberg D."/>
        </authorList>
    </citation>
    <scope>NUCLEOTIDE SEQUENCE [LARGE SCALE GENOMIC DNA]</scope>
</reference>
<evidence type="ECO:0000313" key="2">
    <source>
        <dbReference type="EMBL" id="SCM66050.1"/>
    </source>
</evidence>